<dbReference type="InterPro" id="IPR008906">
    <property type="entry name" value="HATC_C_dom"/>
</dbReference>
<comment type="caution">
    <text evidence="3">The sequence shown here is derived from an EMBL/GenBank/DDBJ whole genome shotgun (WGS) entry which is preliminary data.</text>
</comment>
<dbReference type="Pfam" id="PF05699">
    <property type="entry name" value="Dimer_Tnp_hAT"/>
    <property type="match status" value="1"/>
</dbReference>
<gene>
    <name evidence="3" type="ORF">LWI29_010072</name>
</gene>
<dbReference type="EMBL" id="JAUESC010000002">
    <property type="protein sequence ID" value="KAK0603915.1"/>
    <property type="molecule type" value="Genomic_DNA"/>
</dbReference>
<accession>A0AA39TES2</accession>
<evidence type="ECO:0000313" key="4">
    <source>
        <dbReference type="Proteomes" id="UP001168877"/>
    </source>
</evidence>
<reference evidence="3" key="1">
    <citation type="journal article" date="2022" name="Plant J.">
        <title>Strategies of tolerance reflected in two North American maple genomes.</title>
        <authorList>
            <person name="McEvoy S.L."/>
            <person name="Sezen U.U."/>
            <person name="Trouern-Trend A."/>
            <person name="McMahon S.M."/>
            <person name="Schaberg P.G."/>
            <person name="Yang J."/>
            <person name="Wegrzyn J.L."/>
            <person name="Swenson N.G."/>
        </authorList>
    </citation>
    <scope>NUCLEOTIDE SEQUENCE</scope>
    <source>
        <strain evidence="3">NS2018</strain>
    </source>
</reference>
<reference evidence="3" key="2">
    <citation type="submission" date="2023-06" db="EMBL/GenBank/DDBJ databases">
        <authorList>
            <person name="Swenson N.G."/>
            <person name="Wegrzyn J.L."/>
            <person name="Mcevoy S.L."/>
        </authorList>
    </citation>
    <scope>NUCLEOTIDE SEQUENCE</scope>
    <source>
        <strain evidence="3">NS2018</strain>
        <tissue evidence="3">Leaf</tissue>
    </source>
</reference>
<feature type="compositionally biased region" description="Polar residues" evidence="1">
    <location>
        <begin position="73"/>
        <end position="83"/>
    </location>
</feature>
<proteinExistence type="predicted"/>
<name>A0AA39TES2_ACESA</name>
<keyword evidence="4" id="KW-1185">Reference proteome</keyword>
<protein>
    <recommendedName>
        <fullName evidence="2">HAT C-terminal dimerisation domain-containing protein</fullName>
    </recommendedName>
</protein>
<dbReference type="PANTHER" id="PTHR23272">
    <property type="entry name" value="BED FINGER-RELATED"/>
    <property type="match status" value="1"/>
</dbReference>
<evidence type="ECO:0000313" key="3">
    <source>
        <dbReference type="EMBL" id="KAK0603915.1"/>
    </source>
</evidence>
<dbReference type="SUPFAM" id="SSF53098">
    <property type="entry name" value="Ribonuclease H-like"/>
    <property type="match status" value="1"/>
</dbReference>
<feature type="region of interest" description="Disordered" evidence="1">
    <location>
        <begin position="254"/>
        <end position="278"/>
    </location>
</feature>
<evidence type="ECO:0000256" key="1">
    <source>
        <dbReference type="SAM" id="MobiDB-lite"/>
    </source>
</evidence>
<feature type="region of interest" description="Disordered" evidence="1">
    <location>
        <begin position="46"/>
        <end position="102"/>
    </location>
</feature>
<feature type="domain" description="HAT C-terminal dimerisation" evidence="2">
    <location>
        <begin position="164"/>
        <end position="234"/>
    </location>
</feature>
<dbReference type="PANTHER" id="PTHR23272:SF161">
    <property type="entry name" value="ZINC FINGER BED DOMAIN-CONTAINING PROTEIN RICESLEEPER 1-LIKE"/>
    <property type="match status" value="1"/>
</dbReference>
<sequence length="278" mass="31206">MASGSGSGGDGSRNVNRGKGAMKNLLEHISDAVTYDDVTFHQFLQDRFGSDHPSSPNPPLTIPEFDELDPAHNTPNTNENVSNPPTPSDDFFAGEGEEEKPTKSDLFKMHMKKTKLQDGSFHIQCKHCTKTYNFQETSDMARYGPMSEKLTRPNSRGRITKPKLPYEEFDLQVWWKSHQQDYPILAIIAKQILGTPVSTVAMEQEFSAGGNILDPRRSAMSPQSLEIQACVDDWTKAKYRQQELQPDIVNDFFEGDQTTGTKGSDRFRSNFQPPTPSN</sequence>
<evidence type="ECO:0000259" key="2">
    <source>
        <dbReference type="Pfam" id="PF05699"/>
    </source>
</evidence>
<dbReference type="Proteomes" id="UP001168877">
    <property type="component" value="Unassembled WGS sequence"/>
</dbReference>
<dbReference type="InterPro" id="IPR012337">
    <property type="entry name" value="RNaseH-like_sf"/>
</dbReference>
<dbReference type="AlphaFoldDB" id="A0AA39TES2"/>
<organism evidence="3 4">
    <name type="scientific">Acer saccharum</name>
    <name type="common">Sugar maple</name>
    <dbReference type="NCBI Taxonomy" id="4024"/>
    <lineage>
        <taxon>Eukaryota</taxon>
        <taxon>Viridiplantae</taxon>
        <taxon>Streptophyta</taxon>
        <taxon>Embryophyta</taxon>
        <taxon>Tracheophyta</taxon>
        <taxon>Spermatophyta</taxon>
        <taxon>Magnoliopsida</taxon>
        <taxon>eudicotyledons</taxon>
        <taxon>Gunneridae</taxon>
        <taxon>Pentapetalae</taxon>
        <taxon>rosids</taxon>
        <taxon>malvids</taxon>
        <taxon>Sapindales</taxon>
        <taxon>Sapindaceae</taxon>
        <taxon>Hippocastanoideae</taxon>
        <taxon>Acereae</taxon>
        <taxon>Acer</taxon>
    </lineage>
</organism>
<dbReference type="GO" id="GO:0046983">
    <property type="term" value="F:protein dimerization activity"/>
    <property type="evidence" value="ECO:0007669"/>
    <property type="project" value="InterPro"/>
</dbReference>